<dbReference type="Proteomes" id="UP000053260">
    <property type="component" value="Unassembled WGS sequence"/>
</dbReference>
<gene>
    <name evidence="1" type="ORF">AQJ91_07850</name>
</gene>
<accession>A0A124IFJ6</accession>
<reference evidence="1 2" key="1">
    <citation type="submission" date="2015-10" db="EMBL/GenBank/DDBJ databases">
        <title>Draft genome sequence of Streptomyces sp. RV15, isolated from a marine sponge.</title>
        <authorList>
            <person name="Ruckert C."/>
            <person name="Abdelmohsen U.R."/>
            <person name="Winkler A."/>
            <person name="Hentschel U."/>
            <person name="Kalinowski J."/>
            <person name="Kampfer P."/>
            <person name="Glaeser S."/>
        </authorList>
    </citation>
    <scope>NUCLEOTIDE SEQUENCE [LARGE SCALE GENOMIC DNA]</scope>
    <source>
        <strain evidence="1 2">RV15</strain>
    </source>
</reference>
<protein>
    <submittedName>
        <fullName evidence="1">Uncharacterized protein</fullName>
    </submittedName>
</protein>
<dbReference type="EMBL" id="LMXB01000022">
    <property type="protein sequence ID" value="KUO21681.1"/>
    <property type="molecule type" value="Genomic_DNA"/>
</dbReference>
<organism evidence="1 2">
    <name type="scientific">Streptomyces dysideae</name>
    <dbReference type="NCBI Taxonomy" id="909626"/>
    <lineage>
        <taxon>Bacteria</taxon>
        <taxon>Bacillati</taxon>
        <taxon>Actinomycetota</taxon>
        <taxon>Actinomycetes</taxon>
        <taxon>Kitasatosporales</taxon>
        <taxon>Streptomycetaceae</taxon>
        <taxon>Streptomyces</taxon>
    </lineage>
</organism>
<evidence type="ECO:0000313" key="1">
    <source>
        <dbReference type="EMBL" id="KUO21681.1"/>
    </source>
</evidence>
<sequence>MGGILLGHVGTPPDAIVLLPQDGVRAAADFLAQIDVPRLIESNREELTWQNAGSLPGWVIEGIIRGAENLKRFYGLAAAAGQVVVKRIYME</sequence>
<comment type="caution">
    <text evidence="1">The sequence shown here is derived from an EMBL/GenBank/DDBJ whole genome shotgun (WGS) entry which is preliminary data.</text>
</comment>
<keyword evidence="2" id="KW-1185">Reference proteome</keyword>
<evidence type="ECO:0000313" key="2">
    <source>
        <dbReference type="Proteomes" id="UP000053260"/>
    </source>
</evidence>
<dbReference type="AlphaFoldDB" id="A0A124IFJ6"/>
<proteinExistence type="predicted"/>
<name>A0A124IFJ6_9ACTN</name>